<dbReference type="SUPFAM" id="SSF52540">
    <property type="entry name" value="P-loop containing nucleoside triphosphate hydrolases"/>
    <property type="match status" value="1"/>
</dbReference>
<reference evidence="1" key="1">
    <citation type="submission" date="2018-10" db="EMBL/GenBank/DDBJ databases">
        <title>Hidden diversity of soil giant viruses.</title>
        <authorList>
            <person name="Schulz F."/>
            <person name="Alteio L."/>
            <person name="Goudeau D."/>
            <person name="Ryan E.M."/>
            <person name="Malmstrom R.R."/>
            <person name="Blanchard J."/>
            <person name="Woyke T."/>
        </authorList>
    </citation>
    <scope>NUCLEOTIDE SEQUENCE</scope>
    <source>
        <strain evidence="1">HAV1</strain>
    </source>
</reference>
<dbReference type="InterPro" id="IPR006549">
    <property type="entry name" value="HAD-SF_hydro_IIIA"/>
</dbReference>
<dbReference type="Gene3D" id="3.40.50.300">
    <property type="entry name" value="P-loop containing nucleotide triphosphate hydrolases"/>
    <property type="match status" value="1"/>
</dbReference>
<dbReference type="SUPFAM" id="SSF56784">
    <property type="entry name" value="HAD-like"/>
    <property type="match status" value="1"/>
</dbReference>
<dbReference type="GO" id="GO:0003690">
    <property type="term" value="F:double-stranded DNA binding"/>
    <property type="evidence" value="ECO:0007669"/>
    <property type="project" value="TreeGrafter"/>
</dbReference>
<keyword evidence="1" id="KW-0808">Transferase</keyword>
<dbReference type="Pfam" id="PF08645">
    <property type="entry name" value="PNK3P"/>
    <property type="match status" value="1"/>
</dbReference>
<dbReference type="GO" id="GO:0006281">
    <property type="term" value="P:DNA repair"/>
    <property type="evidence" value="ECO:0007669"/>
    <property type="project" value="TreeGrafter"/>
</dbReference>
<name>A0A3G5A649_9VIRU</name>
<dbReference type="Gene3D" id="3.40.50.1000">
    <property type="entry name" value="HAD superfamily/HAD-like"/>
    <property type="match status" value="1"/>
</dbReference>
<keyword evidence="1" id="KW-0418">Kinase</keyword>
<dbReference type="InterPro" id="IPR027417">
    <property type="entry name" value="P-loop_NTPase"/>
</dbReference>
<dbReference type="InterPro" id="IPR013954">
    <property type="entry name" value="PNK3P"/>
</dbReference>
<organism evidence="1">
    <name type="scientific">Harvfovirus sp</name>
    <dbReference type="NCBI Taxonomy" id="2487768"/>
    <lineage>
        <taxon>Viruses</taxon>
        <taxon>Varidnaviria</taxon>
        <taxon>Bamfordvirae</taxon>
        <taxon>Nucleocytoviricota</taxon>
        <taxon>Megaviricetes</taxon>
        <taxon>Imitervirales</taxon>
        <taxon>Mimiviridae</taxon>
        <taxon>Klosneuvirinae</taxon>
    </lineage>
</organism>
<accession>A0A3G5A649</accession>
<dbReference type="NCBIfam" id="TIGR01664">
    <property type="entry name" value="DNA-3'-Pase"/>
    <property type="match status" value="1"/>
</dbReference>
<evidence type="ECO:0000313" key="1">
    <source>
        <dbReference type="EMBL" id="AYV80959.1"/>
    </source>
</evidence>
<dbReference type="EMBL" id="MK072253">
    <property type="protein sequence ID" value="AYV80959.1"/>
    <property type="molecule type" value="Genomic_DNA"/>
</dbReference>
<gene>
    <name evidence="1" type="ORF">Harvfovirus11_21</name>
</gene>
<dbReference type="Pfam" id="PF13671">
    <property type="entry name" value="AAA_33"/>
    <property type="match status" value="1"/>
</dbReference>
<protein>
    <submittedName>
        <fullName evidence="1">Polynucleotide phosphatase/kinase</fullName>
    </submittedName>
</protein>
<dbReference type="InterPro" id="IPR036412">
    <property type="entry name" value="HAD-like_sf"/>
</dbReference>
<sequence length="355" mass="41049">MRWEINDLLTATSKLPFKFTSKLACFDLDGTLIKTKSGKRFPQDENDWIFFSENVESKLNELHKNGYCIIIITNQSGLSDGTKREQWKKKLDQISTKIALPIKLFCSISHDLYRKPLPTIMEKLISPAVPNIDFTKSFFCGDACGRQGDHSDCDYKFALNTDLKFRLPEELFNGEAAVIPDISYEAFDEIGKIRANPVFVPREKEMILMVGYPGSGKSKYTNDVLVPLDYTRINRDTLKTQAKCLKFTKKVLEEGKNVVIDNTNYDEKNRAAYIKLAEAYEYSVRCIIIDASYEVALHNSMYRFYKGNGAIIPQIVYRLYKKNYKEPLLTEKIEQIIKITPEYKQNDPDYKLYLF</sequence>
<dbReference type="InterPro" id="IPR006551">
    <property type="entry name" value="Polynucleotide_phosphatase"/>
</dbReference>
<dbReference type="FunFam" id="3.40.50.300:FF:000737">
    <property type="entry name" value="Bifunctional polynucleotide phosphatase/kinase"/>
    <property type="match status" value="1"/>
</dbReference>
<dbReference type="PANTHER" id="PTHR12083">
    <property type="entry name" value="BIFUNCTIONAL POLYNUCLEOTIDE PHOSPHATASE/KINASE"/>
    <property type="match status" value="1"/>
</dbReference>
<dbReference type="GO" id="GO:0046403">
    <property type="term" value="F:polynucleotide 3'-phosphatase activity"/>
    <property type="evidence" value="ECO:0007669"/>
    <property type="project" value="TreeGrafter"/>
</dbReference>
<dbReference type="GO" id="GO:0046404">
    <property type="term" value="F:ATP-dependent polydeoxyribonucleotide 5'-hydroxyl-kinase activity"/>
    <property type="evidence" value="ECO:0007669"/>
    <property type="project" value="TreeGrafter"/>
</dbReference>
<proteinExistence type="predicted"/>
<dbReference type="NCBIfam" id="TIGR01662">
    <property type="entry name" value="HAD-SF-IIIA"/>
    <property type="match status" value="1"/>
</dbReference>
<dbReference type="PANTHER" id="PTHR12083:SF9">
    <property type="entry name" value="BIFUNCTIONAL POLYNUCLEOTIDE PHOSPHATASE_KINASE"/>
    <property type="match status" value="1"/>
</dbReference>
<dbReference type="InterPro" id="IPR023214">
    <property type="entry name" value="HAD_sf"/>
</dbReference>